<comment type="caution">
    <text evidence="2">The sequence shown here is derived from an EMBL/GenBank/DDBJ whole genome shotgun (WGS) entry which is preliminary data.</text>
</comment>
<reference evidence="2" key="1">
    <citation type="submission" date="2022-10" db="EMBL/GenBank/DDBJ databases">
        <title>Culturing micro-colonial fungi from biological soil crusts in the Mojave desert and describing Neophaeococcomyces mojavensis, and introducing the new genera and species Taxawa tesnikishii.</title>
        <authorList>
            <person name="Kurbessoian T."/>
            <person name="Stajich J.E."/>
        </authorList>
    </citation>
    <scope>NUCLEOTIDE SEQUENCE</scope>
    <source>
        <strain evidence="2">TK_1</strain>
    </source>
</reference>
<proteinExistence type="predicted"/>
<accession>A0ABQ9NEJ2</accession>
<organism evidence="2 3">
    <name type="scientific">Coniosporium apollinis</name>
    <dbReference type="NCBI Taxonomy" id="61459"/>
    <lineage>
        <taxon>Eukaryota</taxon>
        <taxon>Fungi</taxon>
        <taxon>Dikarya</taxon>
        <taxon>Ascomycota</taxon>
        <taxon>Pezizomycotina</taxon>
        <taxon>Dothideomycetes</taxon>
        <taxon>Dothideomycetes incertae sedis</taxon>
        <taxon>Coniosporium</taxon>
    </lineage>
</organism>
<feature type="non-terminal residue" evidence="2">
    <location>
        <position position="1"/>
    </location>
</feature>
<name>A0ABQ9NEJ2_9PEZI</name>
<dbReference type="Proteomes" id="UP001172684">
    <property type="component" value="Unassembled WGS sequence"/>
</dbReference>
<protein>
    <submittedName>
        <fullName evidence="2">Uncharacterized protein</fullName>
    </submittedName>
</protein>
<dbReference type="EMBL" id="JAPDRL010000381">
    <property type="protein sequence ID" value="KAJ9652805.1"/>
    <property type="molecule type" value="Genomic_DNA"/>
</dbReference>
<evidence type="ECO:0000313" key="2">
    <source>
        <dbReference type="EMBL" id="KAJ9652805.1"/>
    </source>
</evidence>
<evidence type="ECO:0000256" key="1">
    <source>
        <dbReference type="SAM" id="MobiDB-lite"/>
    </source>
</evidence>
<sequence>IIEYLGTYMTNEDPQLCNSIDNAVGHAAISLERSQTGYRRYLAKTDSDPLSLKKKRELRKFCQNMKGWCDEVPEEEKEDPLKKPLAEFGYTNNANVRFKDHAARRHSNYLMNATQAVCRLHFPQFAIERHVIYYIWSADQASVGEVLFHDLGGGYIHTGSGFSHFPAGLSVHSVRSIVESGWNEWTSEAAELSPVLGNLTEETRRVRESGHRELAALNAEIAELHARKTELQAERDSFDETDRDRKEEEELQHMRAYRDELEAVVKLLRERDG</sequence>
<evidence type="ECO:0000313" key="3">
    <source>
        <dbReference type="Proteomes" id="UP001172684"/>
    </source>
</evidence>
<keyword evidence="3" id="KW-1185">Reference proteome</keyword>
<gene>
    <name evidence="2" type="ORF">H2201_009195</name>
</gene>
<feature type="region of interest" description="Disordered" evidence="1">
    <location>
        <begin position="230"/>
        <end position="252"/>
    </location>
</feature>